<dbReference type="Proteomes" id="UP000077154">
    <property type="component" value="Unassembled WGS sequence"/>
</dbReference>
<dbReference type="EMBL" id="KV441388">
    <property type="protein sequence ID" value="OAF61713.1"/>
    <property type="molecule type" value="Genomic_DNA"/>
</dbReference>
<evidence type="ECO:0000313" key="1">
    <source>
        <dbReference type="EMBL" id="OAF61713.1"/>
    </source>
</evidence>
<dbReference type="SUPFAM" id="SSF56112">
    <property type="entry name" value="Protein kinase-like (PK-like)"/>
    <property type="match status" value="1"/>
</dbReference>
<dbReference type="InterPro" id="IPR011009">
    <property type="entry name" value="Kinase-like_dom_sf"/>
</dbReference>
<dbReference type="GeneID" id="36284659"/>
<sequence length="170" mass="18695">MSPEELNGIISKYKGAIRVIKLSNDIAVKFGRGVTAAEARTHEFAYQNVNPNIVHVPQVYRFFERDYDPRWSSSEGYLFMEYVPGRTLAELDLDVGDDIVPRIAQIIAHLGQIGVRNDLSDAVPGPIGGGSPRGYQEAIFGVKMVREKPSHACQTSTLGSTNVSNCRGSR</sequence>
<name>A0A177AK98_9PEZI</name>
<dbReference type="AlphaFoldDB" id="A0A177AK98"/>
<dbReference type="RefSeq" id="XP_024326987.1">
    <property type="nucleotide sequence ID" value="XM_024465245.1"/>
</dbReference>
<proteinExistence type="predicted"/>
<accession>A0A177AK98</accession>
<dbReference type="OrthoDB" id="4177236at2759"/>
<gene>
    <name evidence="1" type="ORF">VC83_01570</name>
</gene>
<protein>
    <recommendedName>
        <fullName evidence="2">Aminoglycoside phosphotransferase domain-containing protein</fullName>
    </recommendedName>
</protein>
<organism evidence="1">
    <name type="scientific">Pseudogymnoascus destructans</name>
    <dbReference type="NCBI Taxonomy" id="655981"/>
    <lineage>
        <taxon>Eukaryota</taxon>
        <taxon>Fungi</taxon>
        <taxon>Dikarya</taxon>
        <taxon>Ascomycota</taxon>
        <taxon>Pezizomycotina</taxon>
        <taxon>Leotiomycetes</taxon>
        <taxon>Thelebolales</taxon>
        <taxon>Thelebolaceae</taxon>
        <taxon>Pseudogymnoascus</taxon>
    </lineage>
</organism>
<dbReference type="VEuPathDB" id="FungiDB:GMDG_07298"/>
<evidence type="ECO:0008006" key="2">
    <source>
        <dbReference type="Google" id="ProtNLM"/>
    </source>
</evidence>
<dbReference type="eggNOG" id="ENOG502SR3X">
    <property type="taxonomic scope" value="Eukaryota"/>
</dbReference>
<reference evidence="1" key="1">
    <citation type="submission" date="2016-03" db="EMBL/GenBank/DDBJ databases">
        <title>Updated assembly of Pseudogymnoascus destructans, the fungus causing white-nose syndrome of bats.</title>
        <authorList>
            <person name="Palmer J.M."/>
            <person name="Drees K.P."/>
            <person name="Foster J.T."/>
            <person name="Lindner D.L."/>
        </authorList>
    </citation>
    <scope>NUCLEOTIDE SEQUENCE [LARGE SCALE GENOMIC DNA]</scope>
    <source>
        <strain evidence="1">20631-21</strain>
    </source>
</reference>